<feature type="transmembrane region" description="Helical" evidence="7">
    <location>
        <begin position="184"/>
        <end position="204"/>
    </location>
</feature>
<dbReference type="Gene3D" id="1.10.1760.20">
    <property type="match status" value="1"/>
</dbReference>
<dbReference type="GO" id="GO:0000041">
    <property type="term" value="P:transition metal ion transport"/>
    <property type="evidence" value="ECO:0007669"/>
    <property type="project" value="InterPro"/>
</dbReference>
<organism evidence="8 9">
    <name type="scientific">Candidatus Phosphoribacter hodrii</name>
    <dbReference type="NCBI Taxonomy" id="2953743"/>
    <lineage>
        <taxon>Bacteria</taxon>
        <taxon>Bacillati</taxon>
        <taxon>Actinomycetota</taxon>
        <taxon>Actinomycetes</taxon>
        <taxon>Micrococcales</taxon>
        <taxon>Dermatophilaceae</taxon>
        <taxon>Candidatus Phosphoribacter</taxon>
    </lineage>
</organism>
<dbReference type="EMBL" id="JADIXZ010000005">
    <property type="protein sequence ID" value="MBK6301637.1"/>
    <property type="molecule type" value="Genomic_DNA"/>
</dbReference>
<sequence length="233" mass="23009">MHVPDGFLDLPTSLATAAVAASAVALSLRGARRELDDRAAPLAGLVATFVFAAQMINFPVAAGTSGHLIGGALAAVLVGPWTATLCLTVVLLVQGLLFADGGLTALGTNITLMGVVGVWTGYAVFHLALAVLPRRIGSVPLAAGIGGFASVPMAALTFAGLFMIGGTAPLDAGSLVAAMASVHTLIGVGEGVLTALVVGSVVAVRPDLVHGARLIRAASIQAAAPAPSSGHRA</sequence>
<keyword evidence="3" id="KW-1003">Cell membrane</keyword>
<dbReference type="PANTHER" id="PTHR34229">
    <property type="entry name" value="METAL TRANSPORT PROTEIN HI_1621-RELATED"/>
    <property type="match status" value="1"/>
</dbReference>
<keyword evidence="6 7" id="KW-0472">Membrane</keyword>
<evidence type="ECO:0000256" key="2">
    <source>
        <dbReference type="ARBA" id="ARBA00022448"/>
    </source>
</evidence>
<gene>
    <name evidence="8" type="ORF">IPF40_11540</name>
</gene>
<dbReference type="PANTHER" id="PTHR34229:SF1">
    <property type="entry name" value="METAL TRANSPORT PROTEIN HI_1621-RELATED"/>
    <property type="match status" value="1"/>
</dbReference>
<keyword evidence="5 7" id="KW-1133">Transmembrane helix</keyword>
<keyword evidence="2" id="KW-0813">Transport</keyword>
<feature type="transmembrane region" description="Helical" evidence="7">
    <location>
        <begin position="139"/>
        <end position="164"/>
    </location>
</feature>
<accession>A0A935CEC4</accession>
<feature type="transmembrane region" description="Helical" evidence="7">
    <location>
        <begin position="40"/>
        <end position="60"/>
    </location>
</feature>
<evidence type="ECO:0000313" key="9">
    <source>
        <dbReference type="Proteomes" id="UP000718281"/>
    </source>
</evidence>
<dbReference type="GO" id="GO:0005886">
    <property type="term" value="C:plasma membrane"/>
    <property type="evidence" value="ECO:0007669"/>
    <property type="project" value="UniProtKB-SubCell"/>
</dbReference>
<comment type="caution">
    <text evidence="8">The sequence shown here is derived from an EMBL/GenBank/DDBJ whole genome shotgun (WGS) entry which is preliminary data.</text>
</comment>
<feature type="transmembrane region" description="Helical" evidence="7">
    <location>
        <begin position="72"/>
        <end position="98"/>
    </location>
</feature>
<evidence type="ECO:0000313" key="8">
    <source>
        <dbReference type="EMBL" id="MBK6301637.1"/>
    </source>
</evidence>
<proteinExistence type="predicted"/>
<protein>
    <submittedName>
        <fullName evidence="8">Energy-coupling factor ABC transporter permease</fullName>
    </submittedName>
</protein>
<evidence type="ECO:0000256" key="3">
    <source>
        <dbReference type="ARBA" id="ARBA00022475"/>
    </source>
</evidence>
<keyword evidence="4 7" id="KW-0812">Transmembrane</keyword>
<reference evidence="8 9" key="1">
    <citation type="submission" date="2020-10" db="EMBL/GenBank/DDBJ databases">
        <title>Connecting structure to function with the recovery of over 1000 high-quality activated sludge metagenome-assembled genomes encoding full-length rRNA genes using long-read sequencing.</title>
        <authorList>
            <person name="Singleton C.M."/>
            <person name="Petriglieri F."/>
            <person name="Kristensen J.M."/>
            <person name="Kirkegaard R.H."/>
            <person name="Michaelsen T.Y."/>
            <person name="Andersen M.H."/>
            <person name="Karst S.M."/>
            <person name="Dueholm M.S."/>
            <person name="Nielsen P.H."/>
            <person name="Albertsen M."/>
        </authorList>
    </citation>
    <scope>NUCLEOTIDE SEQUENCE [LARGE SCALE GENOMIC DNA]</scope>
    <source>
        <strain evidence="8">AalE_18-Q3-R2-46_BAT3C.188</strain>
    </source>
</reference>
<evidence type="ECO:0000256" key="6">
    <source>
        <dbReference type="ARBA" id="ARBA00023136"/>
    </source>
</evidence>
<evidence type="ECO:0000256" key="5">
    <source>
        <dbReference type="ARBA" id="ARBA00022989"/>
    </source>
</evidence>
<dbReference type="InterPro" id="IPR002751">
    <property type="entry name" value="CbiM/NikMN"/>
</dbReference>
<evidence type="ECO:0000256" key="1">
    <source>
        <dbReference type="ARBA" id="ARBA00004651"/>
    </source>
</evidence>
<dbReference type="Pfam" id="PF01891">
    <property type="entry name" value="CbiM"/>
    <property type="match status" value="1"/>
</dbReference>
<name>A0A935CEC4_9MICO</name>
<dbReference type="Proteomes" id="UP000718281">
    <property type="component" value="Unassembled WGS sequence"/>
</dbReference>
<evidence type="ECO:0000256" key="4">
    <source>
        <dbReference type="ARBA" id="ARBA00022692"/>
    </source>
</evidence>
<comment type="subcellular location">
    <subcellularLocation>
        <location evidence="1">Cell membrane</location>
        <topology evidence="1">Multi-pass membrane protein</topology>
    </subcellularLocation>
</comment>
<feature type="transmembrane region" description="Helical" evidence="7">
    <location>
        <begin position="110"/>
        <end position="132"/>
    </location>
</feature>
<evidence type="ECO:0000256" key="7">
    <source>
        <dbReference type="SAM" id="Phobius"/>
    </source>
</evidence>
<dbReference type="AlphaFoldDB" id="A0A935CEC4"/>